<dbReference type="SUPFAM" id="SSF64268">
    <property type="entry name" value="PX domain"/>
    <property type="match status" value="1"/>
</dbReference>
<dbReference type="InterPro" id="IPR036871">
    <property type="entry name" value="PX_dom_sf"/>
</dbReference>
<dbReference type="SUPFAM" id="SSF50044">
    <property type="entry name" value="SH3-domain"/>
    <property type="match status" value="2"/>
</dbReference>
<accession>A0A7I8VZM5</accession>
<dbReference type="InterPro" id="IPR051228">
    <property type="entry name" value="NADPH_Oxidase/PX-Domain"/>
</dbReference>
<feature type="domain" description="SH3" evidence="3">
    <location>
        <begin position="142"/>
        <end position="205"/>
    </location>
</feature>
<dbReference type="Proteomes" id="UP000549394">
    <property type="component" value="Unassembled WGS sequence"/>
</dbReference>
<keyword evidence="5" id="KW-1185">Reference proteome</keyword>
<dbReference type="OrthoDB" id="207120at2759"/>
<feature type="domain" description="SH3" evidence="3">
    <location>
        <begin position="214"/>
        <end position="273"/>
    </location>
</feature>
<gene>
    <name evidence="4" type="ORF">DGYR_LOCUS8895</name>
</gene>
<comment type="caution">
    <text evidence="4">The sequence shown here is derived from an EMBL/GenBank/DDBJ whole genome shotgun (WGS) entry which is preliminary data.</text>
</comment>
<dbReference type="PANTHER" id="PTHR15706">
    <property type="entry name" value="SH3 MULTIPLE DOMAIN"/>
    <property type="match status" value="1"/>
</dbReference>
<dbReference type="Gene3D" id="3.30.1520.10">
    <property type="entry name" value="Phox-like domain"/>
    <property type="match status" value="2"/>
</dbReference>
<evidence type="ECO:0000313" key="5">
    <source>
        <dbReference type="Proteomes" id="UP000549394"/>
    </source>
</evidence>
<proteinExistence type="predicted"/>
<dbReference type="GO" id="GO:0042554">
    <property type="term" value="P:superoxide anion generation"/>
    <property type="evidence" value="ECO:0007669"/>
    <property type="project" value="TreeGrafter"/>
</dbReference>
<dbReference type="PROSITE" id="PS50002">
    <property type="entry name" value="SH3"/>
    <property type="match status" value="2"/>
</dbReference>
<protein>
    <submittedName>
        <fullName evidence="4">DgyrCDS9420</fullName>
    </submittedName>
</protein>
<evidence type="ECO:0000313" key="4">
    <source>
        <dbReference type="EMBL" id="CAD5120872.1"/>
    </source>
</evidence>
<dbReference type="InterPro" id="IPR036028">
    <property type="entry name" value="SH3-like_dom_sf"/>
</dbReference>
<dbReference type="InterPro" id="IPR001452">
    <property type="entry name" value="SH3_domain"/>
</dbReference>
<dbReference type="CDD" id="cd11856">
    <property type="entry name" value="SH3_p47phox_like"/>
    <property type="match status" value="1"/>
</dbReference>
<dbReference type="Pfam" id="PF00018">
    <property type="entry name" value="SH3_1"/>
    <property type="match status" value="1"/>
</dbReference>
<dbReference type="GO" id="GO:0005737">
    <property type="term" value="C:cytoplasm"/>
    <property type="evidence" value="ECO:0007669"/>
    <property type="project" value="TreeGrafter"/>
</dbReference>
<organism evidence="4 5">
    <name type="scientific">Dimorphilus gyrociliatus</name>
    <dbReference type="NCBI Taxonomy" id="2664684"/>
    <lineage>
        <taxon>Eukaryota</taxon>
        <taxon>Metazoa</taxon>
        <taxon>Spiralia</taxon>
        <taxon>Lophotrochozoa</taxon>
        <taxon>Annelida</taxon>
        <taxon>Polychaeta</taxon>
        <taxon>Polychaeta incertae sedis</taxon>
        <taxon>Dinophilidae</taxon>
        <taxon>Dimorphilus</taxon>
    </lineage>
</organism>
<evidence type="ECO:0000256" key="2">
    <source>
        <dbReference type="PROSITE-ProRule" id="PRU00192"/>
    </source>
</evidence>
<dbReference type="Pfam" id="PF07653">
    <property type="entry name" value="SH3_2"/>
    <property type="match status" value="1"/>
</dbReference>
<dbReference type="SMART" id="SM00326">
    <property type="entry name" value="SH3"/>
    <property type="match status" value="2"/>
</dbReference>
<name>A0A7I8VZM5_9ANNE</name>
<sequence>MSRFIEDITSVGFEKEYEPKKHYIFLFSIGWSDKTKYVVYRTYKDFLNFHVSKKLFRRMETRKFAEERSKKLEKYSKNLMDLRLLEINDQVSKFFTINAKDLKFFNGERVLQKKKKSFSLLSLLNGRQHNRDGVYLSVSPPIHCSSYEVIADYTKESKDEKTLKCGQIVDVVQKSSNGWWLVQIIDESDDKPAWVPASYLQPTYDSTSKSNPIITDLTCITIENYNKNREDELSFEKGVIVKVNYICNDGWWMVSCNGQKGLVPAVFLRPFKVFESEENIYEDSFSFDETPL</sequence>
<evidence type="ECO:0000256" key="1">
    <source>
        <dbReference type="ARBA" id="ARBA00022443"/>
    </source>
</evidence>
<reference evidence="4 5" key="1">
    <citation type="submission" date="2020-08" db="EMBL/GenBank/DDBJ databases">
        <authorList>
            <person name="Hejnol A."/>
        </authorList>
    </citation>
    <scope>NUCLEOTIDE SEQUENCE [LARGE SCALE GENOMIC DNA]</scope>
</reference>
<dbReference type="EMBL" id="CAJFCJ010000013">
    <property type="protein sequence ID" value="CAD5120872.1"/>
    <property type="molecule type" value="Genomic_DNA"/>
</dbReference>
<dbReference type="AlphaFoldDB" id="A0A7I8VZM5"/>
<dbReference type="GO" id="GO:0035091">
    <property type="term" value="F:phosphatidylinositol binding"/>
    <property type="evidence" value="ECO:0007669"/>
    <property type="project" value="InterPro"/>
</dbReference>
<dbReference type="Gene3D" id="2.30.30.40">
    <property type="entry name" value="SH3 Domains"/>
    <property type="match status" value="2"/>
</dbReference>
<evidence type="ECO:0000259" key="3">
    <source>
        <dbReference type="PROSITE" id="PS50002"/>
    </source>
</evidence>
<keyword evidence="1 2" id="KW-0728">SH3 domain</keyword>
<dbReference type="GO" id="GO:0016176">
    <property type="term" value="F:superoxide-generating NADPH oxidase activator activity"/>
    <property type="evidence" value="ECO:0007669"/>
    <property type="project" value="TreeGrafter"/>
</dbReference>
<dbReference type="PANTHER" id="PTHR15706:SF10">
    <property type="entry name" value="NADPH OXIDASE ORGANIZER 1"/>
    <property type="match status" value="1"/>
</dbReference>